<accession>A0ABP6SEU6</accession>
<dbReference type="PANTHER" id="PTHR31088:SF6">
    <property type="entry name" value="PHAGE SHOCK PROTEIN A"/>
    <property type="match status" value="1"/>
</dbReference>
<dbReference type="PANTHER" id="PTHR31088">
    <property type="entry name" value="MEMBRANE-ASSOCIATED PROTEIN VIPP1, CHLOROPLASTIC"/>
    <property type="match status" value="1"/>
</dbReference>
<organism evidence="3 4">
    <name type="scientific">Streptomyces sannanensis</name>
    <dbReference type="NCBI Taxonomy" id="285536"/>
    <lineage>
        <taxon>Bacteria</taxon>
        <taxon>Bacillati</taxon>
        <taxon>Actinomycetota</taxon>
        <taxon>Actinomycetes</taxon>
        <taxon>Kitasatosporales</taxon>
        <taxon>Streptomycetaceae</taxon>
        <taxon>Streptomyces</taxon>
    </lineage>
</organism>
<dbReference type="RefSeq" id="WP_345039820.1">
    <property type="nucleotide sequence ID" value="NZ_BAAAYL010000001.1"/>
</dbReference>
<evidence type="ECO:0000313" key="4">
    <source>
        <dbReference type="Proteomes" id="UP001499990"/>
    </source>
</evidence>
<dbReference type="InterPro" id="IPR007157">
    <property type="entry name" value="PspA_VIPP1"/>
</dbReference>
<comment type="similarity">
    <text evidence="1">Belongs to the PspA/Vipp/IM30 family.</text>
</comment>
<sequence length="238" mass="26226">MSDKQSILGRIAQLAKANIHVLLDQAEDPRKMADRLIRDYNSSIVKAEETAVAVMADLRLMEHDQREDVEAVGAWGAQALAASRKADELRASGQGEEADKFDGLARVALERQLEHEKEAKAAGPIIATQQEIVERLSSGLEEMRAKLSELRTRHDELVARATSVRTQGMLTDALQNIDVFDPAGELSRFEDVVRREEARAMGQPELAESSLDAQFARFTDFTTDAEIEARLAALKSGA</sequence>
<proteinExistence type="inferred from homology"/>
<keyword evidence="4" id="KW-1185">Reference proteome</keyword>
<dbReference type="Proteomes" id="UP001499990">
    <property type="component" value="Unassembled WGS sequence"/>
</dbReference>
<evidence type="ECO:0008006" key="5">
    <source>
        <dbReference type="Google" id="ProtNLM"/>
    </source>
</evidence>
<feature type="coiled-coil region" evidence="2">
    <location>
        <begin position="133"/>
        <end position="160"/>
    </location>
</feature>
<evidence type="ECO:0000256" key="2">
    <source>
        <dbReference type="SAM" id="Coils"/>
    </source>
</evidence>
<evidence type="ECO:0000256" key="1">
    <source>
        <dbReference type="ARBA" id="ARBA00043985"/>
    </source>
</evidence>
<dbReference type="Pfam" id="PF04012">
    <property type="entry name" value="PspA_IM30"/>
    <property type="match status" value="1"/>
</dbReference>
<keyword evidence="2" id="KW-0175">Coiled coil</keyword>
<comment type="caution">
    <text evidence="3">The sequence shown here is derived from an EMBL/GenBank/DDBJ whole genome shotgun (WGS) entry which is preliminary data.</text>
</comment>
<reference evidence="4" key="1">
    <citation type="journal article" date="2019" name="Int. J. Syst. Evol. Microbiol.">
        <title>The Global Catalogue of Microorganisms (GCM) 10K type strain sequencing project: providing services to taxonomists for standard genome sequencing and annotation.</title>
        <authorList>
            <consortium name="The Broad Institute Genomics Platform"/>
            <consortium name="The Broad Institute Genome Sequencing Center for Infectious Disease"/>
            <person name="Wu L."/>
            <person name="Ma J."/>
        </authorList>
    </citation>
    <scope>NUCLEOTIDE SEQUENCE [LARGE SCALE GENOMIC DNA]</scope>
    <source>
        <strain evidence="4">JCM 9651</strain>
    </source>
</reference>
<dbReference type="EMBL" id="BAAAYL010000001">
    <property type="protein sequence ID" value="GAA3375095.1"/>
    <property type="molecule type" value="Genomic_DNA"/>
</dbReference>
<name>A0ABP6SEU6_9ACTN</name>
<protein>
    <recommendedName>
        <fullName evidence="5">PspA/IM30 family protein</fullName>
    </recommendedName>
</protein>
<evidence type="ECO:0000313" key="3">
    <source>
        <dbReference type="EMBL" id="GAA3375095.1"/>
    </source>
</evidence>
<gene>
    <name evidence="3" type="ORF">GCM10020367_41560</name>
</gene>